<gene>
    <name evidence="6" type="ORF">EMQ25_03610</name>
</gene>
<dbReference type="InterPro" id="IPR005493">
    <property type="entry name" value="RraA/RraA-like"/>
</dbReference>
<dbReference type="OrthoDB" id="9812532at2"/>
<proteinExistence type="predicted"/>
<evidence type="ECO:0000256" key="4">
    <source>
        <dbReference type="ARBA" id="ARBA00030169"/>
    </source>
</evidence>
<name>A0A433XLV1_9HYPH</name>
<dbReference type="RefSeq" id="WP_127187171.1">
    <property type="nucleotide sequence ID" value="NZ_RZNJ01000001.1"/>
</dbReference>
<dbReference type="GO" id="GO:0046872">
    <property type="term" value="F:metal ion binding"/>
    <property type="evidence" value="ECO:0007669"/>
    <property type="project" value="UniProtKB-KW"/>
</dbReference>
<keyword evidence="7" id="KW-1185">Reference proteome</keyword>
<reference evidence="6 7" key="1">
    <citation type="journal article" date="2016" name="Int. J. Syst. Evol. Microbiol.">
        <title>Arsenicitalea aurantiaca gen. nov., sp. nov., a new member of the family Hyphomicrobiaceae, isolated from high-arsenic sediment.</title>
        <authorList>
            <person name="Mu Y."/>
            <person name="Zhou L."/>
            <person name="Zeng X.C."/>
            <person name="Liu L."/>
            <person name="Pan Y."/>
            <person name="Chen X."/>
            <person name="Wang J."/>
            <person name="Li S."/>
            <person name="Li W.J."/>
            <person name="Wang Y."/>
        </authorList>
    </citation>
    <scope>NUCLEOTIDE SEQUENCE [LARGE SCALE GENOMIC DNA]</scope>
    <source>
        <strain evidence="6 7">42-50</strain>
    </source>
</reference>
<dbReference type="PANTHER" id="PTHR33254:SF4">
    <property type="entry name" value="4-HYDROXY-4-METHYL-2-OXOGLUTARATE ALDOLASE 3-RELATED"/>
    <property type="match status" value="1"/>
</dbReference>
<comment type="cofactor">
    <cofactor evidence="1">
        <name>a divalent metal cation</name>
        <dbReference type="ChEBI" id="CHEBI:60240"/>
    </cofactor>
</comment>
<dbReference type="Gene3D" id="3.50.30.40">
    <property type="entry name" value="Ribonuclease E inhibitor RraA/RraA-like"/>
    <property type="match status" value="1"/>
</dbReference>
<organism evidence="6 7">
    <name type="scientific">Arsenicitalea aurantiaca</name>
    <dbReference type="NCBI Taxonomy" id="1783274"/>
    <lineage>
        <taxon>Bacteria</taxon>
        <taxon>Pseudomonadati</taxon>
        <taxon>Pseudomonadota</taxon>
        <taxon>Alphaproteobacteria</taxon>
        <taxon>Hyphomicrobiales</taxon>
        <taxon>Devosiaceae</taxon>
        <taxon>Arsenicitalea</taxon>
    </lineage>
</organism>
<keyword evidence="5" id="KW-0460">Magnesium</keyword>
<sequence>MYHMGSMPAQVDAEALALLAEAETATIGHFRHMGFMHRAIQALRPGRVVGTAVTLALPGLDSTLLHHALSDVRPGDILVIDRLGDDRHACWGGGVTRAAKAAGVVAAIIDGPCTDPSEIIEEAFPLWSRGPAPITTRVLDLGGGMNVPVSCGGAVVLPGDAILADESGVIVLRPEEVRATAEEAIRRQERGKIRQAEIASGRLKIGDASGARAKVEAALAAGR</sequence>
<feature type="binding site" evidence="5">
    <location>
        <begin position="92"/>
        <end position="95"/>
    </location>
    <ligand>
        <name>substrate</name>
    </ligand>
</feature>
<evidence type="ECO:0000256" key="1">
    <source>
        <dbReference type="ARBA" id="ARBA00001968"/>
    </source>
</evidence>
<evidence type="ECO:0000256" key="5">
    <source>
        <dbReference type="PIRSR" id="PIRSR605493-1"/>
    </source>
</evidence>
<keyword evidence="5" id="KW-0479">Metal-binding</keyword>
<evidence type="ECO:0000256" key="3">
    <source>
        <dbReference type="ARBA" id="ARBA00029596"/>
    </source>
</evidence>
<evidence type="ECO:0000313" key="6">
    <source>
        <dbReference type="EMBL" id="RUT35051.1"/>
    </source>
</evidence>
<dbReference type="SUPFAM" id="SSF89562">
    <property type="entry name" value="RraA-like"/>
    <property type="match status" value="1"/>
</dbReference>
<dbReference type="InterPro" id="IPR036704">
    <property type="entry name" value="RraA/RraA-like_sf"/>
</dbReference>
<dbReference type="EMBL" id="RZNJ01000001">
    <property type="protein sequence ID" value="RUT35051.1"/>
    <property type="molecule type" value="Genomic_DNA"/>
</dbReference>
<feature type="binding site" evidence="5">
    <location>
        <position position="115"/>
    </location>
    <ligand>
        <name>Mg(2+)</name>
        <dbReference type="ChEBI" id="CHEBI:18420"/>
    </ligand>
</feature>
<dbReference type="Proteomes" id="UP000281547">
    <property type="component" value="Unassembled WGS sequence"/>
</dbReference>
<evidence type="ECO:0000313" key="7">
    <source>
        <dbReference type="Proteomes" id="UP000281547"/>
    </source>
</evidence>
<accession>A0A433XLV1</accession>
<dbReference type="PANTHER" id="PTHR33254">
    <property type="entry name" value="4-HYDROXY-4-METHYL-2-OXOGLUTARATE ALDOLASE 3-RELATED"/>
    <property type="match status" value="1"/>
</dbReference>
<comment type="caution">
    <text evidence="6">The sequence shown here is derived from an EMBL/GenBank/DDBJ whole genome shotgun (WGS) entry which is preliminary data.</text>
</comment>
<dbReference type="AlphaFoldDB" id="A0A433XLV1"/>
<protein>
    <recommendedName>
        <fullName evidence="2">Putative 4-hydroxy-4-methyl-2-oxoglutarate aldolase</fullName>
    </recommendedName>
    <alternativeName>
        <fullName evidence="3">Regulator of ribonuclease activity homolog</fullName>
    </alternativeName>
    <alternativeName>
        <fullName evidence="4">RraA-like protein</fullName>
    </alternativeName>
</protein>
<evidence type="ECO:0000256" key="2">
    <source>
        <dbReference type="ARBA" id="ARBA00016549"/>
    </source>
</evidence>
<dbReference type="CDD" id="cd16841">
    <property type="entry name" value="RraA_family"/>
    <property type="match status" value="1"/>
</dbReference>
<dbReference type="Pfam" id="PF03737">
    <property type="entry name" value="RraA-like"/>
    <property type="match status" value="1"/>
</dbReference>
<comment type="cofactor">
    <cofactor evidence="5">
        <name>Mg(2+)</name>
        <dbReference type="ChEBI" id="CHEBI:18420"/>
    </cofactor>
</comment>